<dbReference type="InterPro" id="IPR004090">
    <property type="entry name" value="Chemotax_Me-accpt_rcpt"/>
</dbReference>
<dbReference type="GO" id="GO:0007165">
    <property type="term" value="P:signal transduction"/>
    <property type="evidence" value="ECO:0007669"/>
    <property type="project" value="UniProtKB-KW"/>
</dbReference>
<evidence type="ECO:0000256" key="8">
    <source>
        <dbReference type="PROSITE-ProRule" id="PRU00284"/>
    </source>
</evidence>
<organism evidence="10 11">
    <name type="scientific">Thiopseudomonas denitrificans</name>
    <dbReference type="NCBI Taxonomy" id="1501432"/>
    <lineage>
        <taxon>Bacteria</taxon>
        <taxon>Pseudomonadati</taxon>
        <taxon>Pseudomonadota</taxon>
        <taxon>Gammaproteobacteria</taxon>
        <taxon>Pseudomonadales</taxon>
        <taxon>Pseudomonadaceae</taxon>
        <taxon>Thiopseudomonas</taxon>
    </lineage>
</organism>
<evidence type="ECO:0000256" key="2">
    <source>
        <dbReference type="ARBA" id="ARBA00022500"/>
    </source>
</evidence>
<evidence type="ECO:0000313" key="10">
    <source>
        <dbReference type="EMBL" id="TDQ40108.1"/>
    </source>
</evidence>
<dbReference type="Proteomes" id="UP000294575">
    <property type="component" value="Unassembled WGS sequence"/>
</dbReference>
<dbReference type="GO" id="GO:0006935">
    <property type="term" value="P:chemotaxis"/>
    <property type="evidence" value="ECO:0007669"/>
    <property type="project" value="UniProtKB-KW"/>
</dbReference>
<sequence length="517" mass="56206">MTTRRVLLLSATILALGLLLLLAWQATSPWLSPLVLLPVLITILWPEHRSTSYHPDNSQATANTTTRLAQELSHATSQNAITAAGVSHAAIQLGSKLDSLVAAATQIESGAEQMIVTEEETARLSESGLGSASEMRANSESGLNGLNQTIACIQRLGRQATSNGELVQSLSKRSEEIQQVTAVIQNIASQTNLLALNAAIEAARAGEAGRGFAVVADEVRALASRTASATEEVEAMVNDIRLHTSEVASQLQQLMLELTDSVGLAEHAGEQLTTITGLATSVEQQMGQIAAGTQSNRQRLDELFHAVAQMRQDLSVSDNQTQQLSLAASALESQTESISERLSEVSLSDYHQAVYELARNAAQAIGERFTADIAKGTLREQELFDRKLTPIAGTHPQKYSSSFDRYTDTVLPEYQEPVLQHPGVVFAISITPEGYIPTHNTPYSQPLTGNAEQDYLNNRTKRLFNDKVGSRCGSHEKPMLLQTYIRETGEHMHDLSVPIYVNGKHWGGFRIGYHPEH</sequence>
<protein>
    <submittedName>
        <fullName evidence="10">Methyl-accepting chemotaxis protein</fullName>
    </submittedName>
</protein>
<evidence type="ECO:0000313" key="11">
    <source>
        <dbReference type="Proteomes" id="UP000294575"/>
    </source>
</evidence>
<dbReference type="GO" id="GO:0004888">
    <property type="term" value="F:transmembrane signaling receptor activity"/>
    <property type="evidence" value="ECO:0007669"/>
    <property type="project" value="InterPro"/>
</dbReference>
<keyword evidence="5" id="KW-0472">Membrane</keyword>
<evidence type="ECO:0000259" key="9">
    <source>
        <dbReference type="PROSITE" id="PS50111"/>
    </source>
</evidence>
<evidence type="ECO:0000256" key="5">
    <source>
        <dbReference type="ARBA" id="ARBA00023136"/>
    </source>
</evidence>
<accession>A0A4R6U167</accession>
<keyword evidence="2" id="KW-0145">Chemotaxis</keyword>
<keyword evidence="11" id="KW-1185">Reference proteome</keyword>
<name>A0A4R6U167_9GAMM</name>
<evidence type="ECO:0000256" key="7">
    <source>
        <dbReference type="ARBA" id="ARBA00029447"/>
    </source>
</evidence>
<dbReference type="PANTHER" id="PTHR32089:SF120">
    <property type="entry name" value="METHYL-ACCEPTING CHEMOTAXIS PROTEIN TLPQ"/>
    <property type="match status" value="1"/>
</dbReference>
<comment type="caution">
    <text evidence="10">The sequence shown here is derived from an EMBL/GenBank/DDBJ whole genome shotgun (WGS) entry which is preliminary data.</text>
</comment>
<dbReference type="SMART" id="SM00283">
    <property type="entry name" value="MA"/>
    <property type="match status" value="1"/>
</dbReference>
<dbReference type="Pfam" id="PF00015">
    <property type="entry name" value="MCPsignal"/>
    <property type="match status" value="1"/>
</dbReference>
<evidence type="ECO:0000256" key="4">
    <source>
        <dbReference type="ARBA" id="ARBA00022989"/>
    </source>
</evidence>
<evidence type="ECO:0000256" key="1">
    <source>
        <dbReference type="ARBA" id="ARBA00004370"/>
    </source>
</evidence>
<keyword evidence="4" id="KW-1133">Transmembrane helix</keyword>
<feature type="domain" description="Methyl-accepting transducer" evidence="9">
    <location>
        <begin position="75"/>
        <end position="311"/>
    </location>
</feature>
<dbReference type="PANTHER" id="PTHR32089">
    <property type="entry name" value="METHYL-ACCEPTING CHEMOTAXIS PROTEIN MCPB"/>
    <property type="match status" value="1"/>
</dbReference>
<dbReference type="Gene3D" id="1.10.287.950">
    <property type="entry name" value="Methyl-accepting chemotaxis protein"/>
    <property type="match status" value="1"/>
</dbReference>
<dbReference type="SUPFAM" id="SSF58104">
    <property type="entry name" value="Methyl-accepting chemotaxis protein (MCP) signaling domain"/>
    <property type="match status" value="1"/>
</dbReference>
<evidence type="ECO:0000256" key="6">
    <source>
        <dbReference type="ARBA" id="ARBA00023224"/>
    </source>
</evidence>
<gene>
    <name evidence="10" type="ORF">DFQ45_101242</name>
</gene>
<dbReference type="InterPro" id="IPR004089">
    <property type="entry name" value="MCPsignal_dom"/>
</dbReference>
<dbReference type="OrthoDB" id="2489132at2"/>
<comment type="subcellular location">
    <subcellularLocation>
        <location evidence="1">Membrane</location>
    </subcellularLocation>
</comment>
<dbReference type="RefSeq" id="WP_101496809.1">
    <property type="nucleotide sequence ID" value="NZ_LNJZ01000007.1"/>
</dbReference>
<dbReference type="EMBL" id="SNYK01000001">
    <property type="protein sequence ID" value="TDQ40108.1"/>
    <property type="molecule type" value="Genomic_DNA"/>
</dbReference>
<evidence type="ECO:0000256" key="3">
    <source>
        <dbReference type="ARBA" id="ARBA00022692"/>
    </source>
</evidence>
<reference evidence="10 11" key="1">
    <citation type="submission" date="2019-03" db="EMBL/GenBank/DDBJ databases">
        <title>Genomic Encyclopedia of Type Strains, Phase IV (KMG-IV): sequencing the most valuable type-strain genomes for metagenomic binning, comparative biology and taxonomic classification.</title>
        <authorList>
            <person name="Goeker M."/>
        </authorList>
    </citation>
    <scope>NUCLEOTIDE SEQUENCE [LARGE SCALE GENOMIC DNA]</scope>
    <source>
        <strain evidence="10 11">DSM 28679</strain>
    </source>
</reference>
<keyword evidence="6 8" id="KW-0807">Transducer</keyword>
<dbReference type="PRINTS" id="PR00260">
    <property type="entry name" value="CHEMTRNSDUCR"/>
</dbReference>
<keyword evidence="3" id="KW-0812">Transmembrane</keyword>
<dbReference type="AlphaFoldDB" id="A0A4R6U167"/>
<dbReference type="GO" id="GO:0016020">
    <property type="term" value="C:membrane"/>
    <property type="evidence" value="ECO:0007669"/>
    <property type="project" value="UniProtKB-SubCell"/>
</dbReference>
<comment type="similarity">
    <text evidence="7">Belongs to the methyl-accepting chemotaxis (MCP) protein family.</text>
</comment>
<dbReference type="PROSITE" id="PS50111">
    <property type="entry name" value="CHEMOTAXIS_TRANSDUC_2"/>
    <property type="match status" value="1"/>
</dbReference>
<proteinExistence type="inferred from homology"/>